<evidence type="ECO:0000313" key="15">
    <source>
        <dbReference type="EMBL" id="MFC3834405.1"/>
    </source>
</evidence>
<dbReference type="RefSeq" id="WP_380102993.1">
    <property type="nucleotide sequence ID" value="NZ_JBHRZG010000024.1"/>
</dbReference>
<proteinExistence type="inferred from homology"/>
<dbReference type="CDD" id="cd06529">
    <property type="entry name" value="S24_LexA-like"/>
    <property type="match status" value="1"/>
</dbReference>
<evidence type="ECO:0000256" key="8">
    <source>
        <dbReference type="ARBA" id="ARBA00023125"/>
    </source>
</evidence>
<dbReference type="Gene3D" id="1.10.10.10">
    <property type="entry name" value="Winged helix-like DNA-binding domain superfamily/Winged helix DNA-binding domain"/>
    <property type="match status" value="1"/>
</dbReference>
<dbReference type="SUPFAM" id="SSF51306">
    <property type="entry name" value="LexA/Signal peptidase"/>
    <property type="match status" value="1"/>
</dbReference>
<keyword evidence="3" id="KW-0235">DNA replication</keyword>
<evidence type="ECO:0000256" key="2">
    <source>
        <dbReference type="ARBA" id="ARBA00022491"/>
    </source>
</evidence>
<evidence type="ECO:0000259" key="13">
    <source>
        <dbReference type="Pfam" id="PF00717"/>
    </source>
</evidence>
<dbReference type="Pfam" id="PF01022">
    <property type="entry name" value="HTH_5"/>
    <property type="match status" value="1"/>
</dbReference>
<evidence type="ECO:0000256" key="6">
    <source>
        <dbReference type="ARBA" id="ARBA00022813"/>
    </source>
</evidence>
<gene>
    <name evidence="15" type="primary">lexA</name>
    <name evidence="15" type="ORF">ACFOSB_16245</name>
</gene>
<keyword evidence="11" id="KW-0742">SOS response</keyword>
<comment type="caution">
    <text evidence="15">The sequence shown here is derived from an EMBL/GenBank/DDBJ whole genome shotgun (WGS) entry which is preliminary data.</text>
</comment>
<dbReference type="NCBIfam" id="TIGR00498">
    <property type="entry name" value="lexA"/>
    <property type="match status" value="1"/>
</dbReference>
<feature type="domain" description="Peptidase S24/S26A/S26B/S26C" evidence="13">
    <location>
        <begin position="86"/>
        <end position="203"/>
    </location>
</feature>
<dbReference type="InterPro" id="IPR006197">
    <property type="entry name" value="Peptidase_S24_LexA"/>
</dbReference>
<evidence type="ECO:0000256" key="3">
    <source>
        <dbReference type="ARBA" id="ARBA00022705"/>
    </source>
</evidence>
<dbReference type="InterPro" id="IPR006200">
    <property type="entry name" value="LexA"/>
</dbReference>
<dbReference type="PANTHER" id="PTHR33516:SF2">
    <property type="entry name" value="LEXA REPRESSOR-RELATED"/>
    <property type="match status" value="1"/>
</dbReference>
<evidence type="ECO:0000256" key="5">
    <source>
        <dbReference type="ARBA" id="ARBA00022801"/>
    </source>
</evidence>
<keyword evidence="5 12" id="KW-0378">Hydrolase</keyword>
<dbReference type="InterPro" id="IPR015927">
    <property type="entry name" value="Peptidase_S24_S26A/B/C"/>
</dbReference>
<dbReference type="SUPFAM" id="SSF46785">
    <property type="entry name" value="Winged helix' DNA-binding domain"/>
    <property type="match status" value="1"/>
</dbReference>
<evidence type="ECO:0000313" key="16">
    <source>
        <dbReference type="Proteomes" id="UP001595803"/>
    </source>
</evidence>
<keyword evidence="2" id="KW-0678">Repressor</keyword>
<keyword evidence="6 12" id="KW-0068">Autocatalytic cleavage</keyword>
<evidence type="ECO:0000256" key="12">
    <source>
        <dbReference type="RuleBase" id="RU003991"/>
    </source>
</evidence>
<keyword evidence="16" id="KW-1185">Reference proteome</keyword>
<dbReference type="InterPro" id="IPR001845">
    <property type="entry name" value="HTH_ArsR_DNA-bd_dom"/>
</dbReference>
<name>A0ABV7ZCD5_9DEIO</name>
<dbReference type="InterPro" id="IPR039418">
    <property type="entry name" value="LexA-like"/>
</dbReference>
<organism evidence="15 16">
    <name type="scientific">Deinococcus rufus</name>
    <dbReference type="NCBI Taxonomy" id="2136097"/>
    <lineage>
        <taxon>Bacteria</taxon>
        <taxon>Thermotogati</taxon>
        <taxon>Deinococcota</taxon>
        <taxon>Deinococci</taxon>
        <taxon>Deinococcales</taxon>
        <taxon>Deinococcaceae</taxon>
        <taxon>Deinococcus</taxon>
    </lineage>
</organism>
<protein>
    <submittedName>
        <fullName evidence="15">Transcriptional repressor LexA</fullName>
        <ecNumber evidence="15">3.4.21.88</ecNumber>
    </submittedName>
</protein>
<dbReference type="Pfam" id="PF00717">
    <property type="entry name" value="Peptidase_S24"/>
    <property type="match status" value="1"/>
</dbReference>
<evidence type="ECO:0000256" key="11">
    <source>
        <dbReference type="ARBA" id="ARBA00023236"/>
    </source>
</evidence>
<evidence type="ECO:0000256" key="4">
    <source>
        <dbReference type="ARBA" id="ARBA00022763"/>
    </source>
</evidence>
<keyword evidence="8" id="KW-0238">DNA-binding</keyword>
<sequence>MKDGDRIPPRLTPLRLDLLRTIARRTRDGGGPPSAAELARATRLTEATISAHLRALRELGYVERHGPRGRLLLTARALNAARSGIPVYGHIAAGPPGLAESSAEQVTPSLDALLDVQDGDFLLRVRGESMTGIGIMDGDYVLVRPAADVLDGEVAVVLIPGEDSATLKRLYRFVDRVILEAENPAVDRLSFPAGAVQVQGRMVARLGLGAPRRSASRRR</sequence>
<dbReference type="GO" id="GO:0004252">
    <property type="term" value="F:serine-type endopeptidase activity"/>
    <property type="evidence" value="ECO:0007669"/>
    <property type="project" value="UniProtKB-EC"/>
</dbReference>
<keyword evidence="7" id="KW-0805">Transcription regulation</keyword>
<comment type="similarity">
    <text evidence="1 12">Belongs to the peptidase S24 family.</text>
</comment>
<keyword evidence="10" id="KW-0234">DNA repair</keyword>
<dbReference type="PRINTS" id="PR00726">
    <property type="entry name" value="LEXASERPTASE"/>
</dbReference>
<keyword evidence="9" id="KW-0804">Transcription</keyword>
<dbReference type="EMBL" id="JBHRZG010000024">
    <property type="protein sequence ID" value="MFC3834405.1"/>
    <property type="molecule type" value="Genomic_DNA"/>
</dbReference>
<dbReference type="CDD" id="cd00090">
    <property type="entry name" value="HTH_ARSR"/>
    <property type="match status" value="1"/>
</dbReference>
<accession>A0ABV7ZCD5</accession>
<dbReference type="InterPro" id="IPR036286">
    <property type="entry name" value="LexA/Signal_pep-like_sf"/>
</dbReference>
<evidence type="ECO:0000256" key="10">
    <source>
        <dbReference type="ARBA" id="ARBA00023204"/>
    </source>
</evidence>
<keyword evidence="4" id="KW-0227">DNA damage</keyword>
<evidence type="ECO:0000259" key="14">
    <source>
        <dbReference type="Pfam" id="PF01022"/>
    </source>
</evidence>
<reference evidence="16" key="1">
    <citation type="journal article" date="2019" name="Int. J. Syst. Evol. Microbiol.">
        <title>The Global Catalogue of Microorganisms (GCM) 10K type strain sequencing project: providing services to taxonomists for standard genome sequencing and annotation.</title>
        <authorList>
            <consortium name="The Broad Institute Genomics Platform"/>
            <consortium name="The Broad Institute Genome Sequencing Center for Infectious Disease"/>
            <person name="Wu L."/>
            <person name="Ma J."/>
        </authorList>
    </citation>
    <scope>NUCLEOTIDE SEQUENCE [LARGE SCALE GENOMIC DNA]</scope>
    <source>
        <strain evidence="16">CCTCC AB 2017081</strain>
    </source>
</reference>
<dbReference type="InterPro" id="IPR050077">
    <property type="entry name" value="LexA_repressor"/>
</dbReference>
<dbReference type="InterPro" id="IPR036390">
    <property type="entry name" value="WH_DNA-bd_sf"/>
</dbReference>
<dbReference type="Proteomes" id="UP001595803">
    <property type="component" value="Unassembled WGS sequence"/>
</dbReference>
<feature type="domain" description="HTH arsR-type" evidence="14">
    <location>
        <begin position="13"/>
        <end position="63"/>
    </location>
</feature>
<dbReference type="EC" id="3.4.21.88" evidence="15"/>
<evidence type="ECO:0000256" key="9">
    <source>
        <dbReference type="ARBA" id="ARBA00023163"/>
    </source>
</evidence>
<evidence type="ECO:0000256" key="7">
    <source>
        <dbReference type="ARBA" id="ARBA00023015"/>
    </source>
</evidence>
<evidence type="ECO:0000256" key="1">
    <source>
        <dbReference type="ARBA" id="ARBA00007484"/>
    </source>
</evidence>
<dbReference type="InterPro" id="IPR036388">
    <property type="entry name" value="WH-like_DNA-bd_sf"/>
</dbReference>
<dbReference type="Gene3D" id="2.10.109.10">
    <property type="entry name" value="Umud Fragment, subunit A"/>
    <property type="match status" value="1"/>
</dbReference>
<dbReference type="InterPro" id="IPR011991">
    <property type="entry name" value="ArsR-like_HTH"/>
</dbReference>
<dbReference type="PANTHER" id="PTHR33516">
    <property type="entry name" value="LEXA REPRESSOR"/>
    <property type="match status" value="1"/>
</dbReference>